<protein>
    <submittedName>
        <fullName evidence="9">MFS transporter</fullName>
    </submittedName>
</protein>
<dbReference type="GO" id="GO:0005886">
    <property type="term" value="C:plasma membrane"/>
    <property type="evidence" value="ECO:0007669"/>
    <property type="project" value="UniProtKB-SubCell"/>
</dbReference>
<evidence type="ECO:0000256" key="7">
    <source>
        <dbReference type="SAM" id="Phobius"/>
    </source>
</evidence>
<dbReference type="PROSITE" id="PS50850">
    <property type="entry name" value="MFS"/>
    <property type="match status" value="1"/>
</dbReference>
<comment type="caution">
    <text evidence="9">The sequence shown here is derived from an EMBL/GenBank/DDBJ whole genome shotgun (WGS) entry which is preliminary data.</text>
</comment>
<dbReference type="Pfam" id="PF07690">
    <property type="entry name" value="MFS_1"/>
    <property type="match status" value="1"/>
</dbReference>
<feature type="transmembrane region" description="Helical" evidence="7">
    <location>
        <begin position="158"/>
        <end position="179"/>
    </location>
</feature>
<evidence type="ECO:0000256" key="2">
    <source>
        <dbReference type="ARBA" id="ARBA00022448"/>
    </source>
</evidence>
<evidence type="ECO:0000259" key="8">
    <source>
        <dbReference type="PROSITE" id="PS50850"/>
    </source>
</evidence>
<evidence type="ECO:0000313" key="9">
    <source>
        <dbReference type="EMBL" id="THE13668.1"/>
    </source>
</evidence>
<dbReference type="STRING" id="1033734.GCA_000285535_00382"/>
<sequence length="444" mass="48956">MKSKPFVLVSIVLAMLISAMDTTILQTTAPTIAETLGGYKLYGWMFAIYVLFSTVSLPIFGKLADIYGRKKIFSISIILFTIGSLLCGLADSMVELIVYRGIQGLGAGGVSPLTMIIAGDLYSIEKRGKIQGFFSAMWGVSAVIAPLIGGFFVETMSWRWIFFINIPIGIIVLLCLIPYQEHITKDKNPLNYLSAFLFTGSMLAFLMNTITTENLVIYNLIGVIFLVAFIFAENKSDKRFIPIEILKNKNISWMNINGVLIFLSIFSFQSYVPLFMQKVQGISITVSGLVLFGMSAAWMFASVPSGKLIMKYGYRNTIFFGNALLVLSAVMALFMNKDTSFLYIFAILTIQGFAFGLVVTIGTIGSQELAEAHQKGMSTSLHFFARNIGTTFGASIMGMLITSQTDVAQGMHYLNLYMLIAVTAATIISFLASQKLYSHNLQKQ</sequence>
<dbReference type="FunFam" id="1.20.1720.10:FF:000004">
    <property type="entry name" value="EmrB/QacA family drug resistance transporter"/>
    <property type="match status" value="1"/>
</dbReference>
<dbReference type="CDD" id="cd17502">
    <property type="entry name" value="MFS_Azr1_MDR_like"/>
    <property type="match status" value="1"/>
</dbReference>
<feature type="transmembrane region" description="Helical" evidence="7">
    <location>
        <begin position="383"/>
        <end position="402"/>
    </location>
</feature>
<dbReference type="InterPro" id="IPR036259">
    <property type="entry name" value="MFS_trans_sf"/>
</dbReference>
<evidence type="ECO:0000256" key="4">
    <source>
        <dbReference type="ARBA" id="ARBA00022692"/>
    </source>
</evidence>
<organism evidence="9 10">
    <name type="scientific">Bacillus timonensis</name>
    <dbReference type="NCBI Taxonomy" id="1033734"/>
    <lineage>
        <taxon>Bacteria</taxon>
        <taxon>Bacillati</taxon>
        <taxon>Bacillota</taxon>
        <taxon>Bacilli</taxon>
        <taxon>Bacillales</taxon>
        <taxon>Bacillaceae</taxon>
        <taxon>Bacillus</taxon>
    </lineage>
</organism>
<dbReference type="Gene3D" id="1.20.1720.10">
    <property type="entry name" value="Multidrug resistance protein D"/>
    <property type="match status" value="1"/>
</dbReference>
<dbReference type="SUPFAM" id="SSF103473">
    <property type="entry name" value="MFS general substrate transporter"/>
    <property type="match status" value="1"/>
</dbReference>
<feature type="transmembrane region" description="Helical" evidence="7">
    <location>
        <begin position="253"/>
        <end position="276"/>
    </location>
</feature>
<dbReference type="InterPro" id="IPR011701">
    <property type="entry name" value="MFS"/>
</dbReference>
<dbReference type="PANTHER" id="PTHR23501">
    <property type="entry name" value="MAJOR FACILITATOR SUPERFAMILY"/>
    <property type="match status" value="1"/>
</dbReference>
<dbReference type="GO" id="GO:0022857">
    <property type="term" value="F:transmembrane transporter activity"/>
    <property type="evidence" value="ECO:0007669"/>
    <property type="project" value="InterPro"/>
</dbReference>
<reference evidence="9 10" key="1">
    <citation type="journal article" date="2019" name="Indoor Air">
        <title>Impacts of indoor surface finishes on bacterial viability.</title>
        <authorList>
            <person name="Hu J."/>
            <person name="Maamar S.B."/>
            <person name="Glawe A.J."/>
            <person name="Gottel N."/>
            <person name="Gilbert J.A."/>
            <person name="Hartmann E.M."/>
        </authorList>
    </citation>
    <scope>NUCLEOTIDE SEQUENCE [LARGE SCALE GENOMIC DNA]</scope>
    <source>
        <strain evidence="9 10">AF060A6</strain>
    </source>
</reference>
<feature type="transmembrane region" description="Helical" evidence="7">
    <location>
        <begin position="282"/>
        <end position="301"/>
    </location>
</feature>
<keyword evidence="2" id="KW-0813">Transport</keyword>
<gene>
    <name evidence="9" type="ORF">E1I69_07070</name>
</gene>
<feature type="domain" description="Major facilitator superfamily (MFS) profile" evidence="8">
    <location>
        <begin position="7"/>
        <end position="436"/>
    </location>
</feature>
<keyword evidence="10" id="KW-1185">Reference proteome</keyword>
<keyword evidence="3" id="KW-1003">Cell membrane</keyword>
<keyword evidence="6 7" id="KW-0472">Membrane</keyword>
<feature type="transmembrane region" description="Helical" evidence="7">
    <location>
        <begin position="191"/>
        <end position="210"/>
    </location>
</feature>
<proteinExistence type="predicted"/>
<dbReference type="PANTHER" id="PTHR23501:SF191">
    <property type="entry name" value="VACUOLAR BASIC AMINO ACID TRANSPORTER 4"/>
    <property type="match status" value="1"/>
</dbReference>
<feature type="transmembrane region" description="Helical" evidence="7">
    <location>
        <begin position="130"/>
        <end position="152"/>
    </location>
</feature>
<comment type="subcellular location">
    <subcellularLocation>
        <location evidence="1">Cell membrane</location>
        <topology evidence="1">Multi-pass membrane protein</topology>
    </subcellularLocation>
</comment>
<accession>A0A4S3PVD9</accession>
<evidence type="ECO:0000256" key="6">
    <source>
        <dbReference type="ARBA" id="ARBA00023136"/>
    </source>
</evidence>
<feature type="transmembrane region" description="Helical" evidence="7">
    <location>
        <begin position="216"/>
        <end position="232"/>
    </location>
</feature>
<feature type="transmembrane region" description="Helical" evidence="7">
    <location>
        <begin position="313"/>
        <end position="335"/>
    </location>
</feature>
<evidence type="ECO:0000256" key="3">
    <source>
        <dbReference type="ARBA" id="ARBA00022475"/>
    </source>
</evidence>
<dbReference type="Proteomes" id="UP000306477">
    <property type="component" value="Unassembled WGS sequence"/>
</dbReference>
<evidence type="ECO:0000313" key="10">
    <source>
        <dbReference type="Proteomes" id="UP000306477"/>
    </source>
</evidence>
<feature type="transmembrane region" description="Helical" evidence="7">
    <location>
        <begin position="72"/>
        <end position="91"/>
    </location>
</feature>
<dbReference type="RefSeq" id="WP_136378902.1">
    <property type="nucleotide sequence ID" value="NZ_SLUB01000008.1"/>
</dbReference>
<dbReference type="AlphaFoldDB" id="A0A4S3PVD9"/>
<dbReference type="OrthoDB" id="9807274at2"/>
<dbReference type="InterPro" id="IPR020846">
    <property type="entry name" value="MFS_dom"/>
</dbReference>
<keyword evidence="5 7" id="KW-1133">Transmembrane helix</keyword>
<feature type="transmembrane region" description="Helical" evidence="7">
    <location>
        <begin position="341"/>
        <end position="362"/>
    </location>
</feature>
<dbReference type="Gene3D" id="1.20.1250.20">
    <property type="entry name" value="MFS general substrate transporter like domains"/>
    <property type="match status" value="1"/>
</dbReference>
<dbReference type="PRINTS" id="PR01036">
    <property type="entry name" value="TCRTETB"/>
</dbReference>
<evidence type="ECO:0000256" key="5">
    <source>
        <dbReference type="ARBA" id="ARBA00022989"/>
    </source>
</evidence>
<feature type="transmembrane region" description="Helical" evidence="7">
    <location>
        <begin position="97"/>
        <end position="118"/>
    </location>
</feature>
<evidence type="ECO:0000256" key="1">
    <source>
        <dbReference type="ARBA" id="ARBA00004651"/>
    </source>
</evidence>
<feature type="transmembrane region" description="Helical" evidence="7">
    <location>
        <begin position="41"/>
        <end position="60"/>
    </location>
</feature>
<name>A0A4S3PVD9_9BACI</name>
<keyword evidence="4 7" id="KW-0812">Transmembrane</keyword>
<dbReference type="EMBL" id="SLUB01000008">
    <property type="protein sequence ID" value="THE13668.1"/>
    <property type="molecule type" value="Genomic_DNA"/>
</dbReference>
<feature type="transmembrane region" description="Helical" evidence="7">
    <location>
        <begin position="414"/>
        <end position="433"/>
    </location>
</feature>